<keyword evidence="6 9" id="KW-0235">DNA replication</keyword>
<comment type="similarity">
    <text evidence="2 9">Belongs to the beta sliding clamp family.</text>
</comment>
<comment type="subcellular location">
    <subcellularLocation>
        <location evidence="1 9">Cytoplasm</location>
    </subcellularLocation>
</comment>
<reference evidence="13 14" key="1">
    <citation type="journal article" date="2016" name="Nat. Commun.">
        <title>Thousands of microbial genomes shed light on interconnected biogeochemical processes in an aquifer system.</title>
        <authorList>
            <person name="Anantharaman K."/>
            <person name="Brown C.T."/>
            <person name="Hug L.A."/>
            <person name="Sharon I."/>
            <person name="Castelle C.J."/>
            <person name="Probst A.J."/>
            <person name="Thomas B.C."/>
            <person name="Singh A."/>
            <person name="Wilkins M.J."/>
            <person name="Karaoz U."/>
            <person name="Brodie E.L."/>
            <person name="Williams K.H."/>
            <person name="Hubbard S.S."/>
            <person name="Banfield J.F."/>
        </authorList>
    </citation>
    <scope>NUCLEOTIDE SEQUENCE [LARGE SCALE GENOMIC DNA]</scope>
</reference>
<dbReference type="SMART" id="SM00480">
    <property type="entry name" value="POL3Bc"/>
    <property type="match status" value="1"/>
</dbReference>
<dbReference type="CDD" id="cd00140">
    <property type="entry name" value="beta_clamp"/>
    <property type="match status" value="1"/>
</dbReference>
<dbReference type="Pfam" id="PF00712">
    <property type="entry name" value="DNA_pol3_beta"/>
    <property type="match status" value="1"/>
</dbReference>
<dbReference type="GO" id="GO:0009360">
    <property type="term" value="C:DNA polymerase III complex"/>
    <property type="evidence" value="ECO:0007669"/>
    <property type="project" value="InterPro"/>
</dbReference>
<dbReference type="InterPro" id="IPR001001">
    <property type="entry name" value="DNA_polIII_beta"/>
</dbReference>
<proteinExistence type="inferred from homology"/>
<comment type="subunit">
    <text evidence="9">Forms a ring-shaped head-to-tail homodimer around DNA.</text>
</comment>
<dbReference type="AlphaFoldDB" id="A0A1F6MB61"/>
<keyword evidence="3 9" id="KW-0963">Cytoplasm</keyword>
<evidence type="ECO:0000259" key="12">
    <source>
        <dbReference type="Pfam" id="PF02768"/>
    </source>
</evidence>
<dbReference type="GO" id="GO:0003677">
    <property type="term" value="F:DNA binding"/>
    <property type="evidence" value="ECO:0007669"/>
    <property type="project" value="UniProtKB-UniRule"/>
</dbReference>
<dbReference type="InterPro" id="IPR022637">
    <property type="entry name" value="DNA_polIII_beta_cen"/>
</dbReference>
<sequence>MKIICTKENIAHALALVSGVTGKNVNLPILNNVLIKAYEQKVEIIATNLELAIVVSVRAKIEENGSFTVPARTLLDFVNLLPNEKIDFTLRENELLITCGKSSTKIKGTSAEDYPIIPSLEQGKGFLVDSQEFKRGLIQVLPAVAKNDIRPELAGVFCGFNNEGDQMMTLAATDSYRLAEKKISLKQGGDSIQIIIPGRSAQEFNHLLSETGEEEKQARILVSDNQIMVSYGSAQIISRLVEGSYPDYKQIIPKDFVSTATVDTTNIIKEMKASGLFTTSGVNAVSLILRPEVGTIGVSSVSTQTGEYSSELTADIQGVGATLLLNNRYILDGINSFDTAETQIKIINADSPCVFLPKNDTSYLYIVMPIRQ</sequence>
<feature type="domain" description="DNA polymerase III beta sliding clamp C-terminal" evidence="12">
    <location>
        <begin position="249"/>
        <end position="371"/>
    </location>
</feature>
<dbReference type="InterPro" id="IPR022634">
    <property type="entry name" value="DNA_polIII_beta_N"/>
</dbReference>
<dbReference type="Gene3D" id="3.10.150.10">
    <property type="entry name" value="DNA Polymerase III, subunit A, domain 2"/>
    <property type="match status" value="1"/>
</dbReference>
<dbReference type="Pfam" id="PF02767">
    <property type="entry name" value="DNA_pol3_beta_2"/>
    <property type="match status" value="1"/>
</dbReference>
<dbReference type="GO" id="GO:0008408">
    <property type="term" value="F:3'-5' exonuclease activity"/>
    <property type="evidence" value="ECO:0007669"/>
    <property type="project" value="InterPro"/>
</dbReference>
<evidence type="ECO:0000259" key="11">
    <source>
        <dbReference type="Pfam" id="PF02767"/>
    </source>
</evidence>
<dbReference type="NCBIfam" id="TIGR00663">
    <property type="entry name" value="dnan"/>
    <property type="match status" value="1"/>
</dbReference>
<keyword evidence="4 9" id="KW-0808">Transferase</keyword>
<evidence type="ECO:0000256" key="6">
    <source>
        <dbReference type="ARBA" id="ARBA00022705"/>
    </source>
</evidence>
<keyword evidence="5 9" id="KW-0548">Nucleotidyltransferase</keyword>
<dbReference type="SUPFAM" id="SSF55979">
    <property type="entry name" value="DNA clamp"/>
    <property type="match status" value="3"/>
</dbReference>
<dbReference type="Gene3D" id="3.70.10.10">
    <property type="match status" value="1"/>
</dbReference>
<feature type="domain" description="DNA polymerase III beta sliding clamp central" evidence="11">
    <location>
        <begin position="128"/>
        <end position="247"/>
    </location>
</feature>
<evidence type="ECO:0000313" key="14">
    <source>
        <dbReference type="Proteomes" id="UP000176413"/>
    </source>
</evidence>
<dbReference type="Proteomes" id="UP000176413">
    <property type="component" value="Unassembled WGS sequence"/>
</dbReference>
<evidence type="ECO:0000256" key="5">
    <source>
        <dbReference type="ARBA" id="ARBA00022695"/>
    </source>
</evidence>
<keyword evidence="7 9" id="KW-0239">DNA-directed DNA polymerase</keyword>
<evidence type="ECO:0000256" key="1">
    <source>
        <dbReference type="ARBA" id="ARBA00004496"/>
    </source>
</evidence>
<evidence type="ECO:0000256" key="9">
    <source>
        <dbReference type="PIRNR" id="PIRNR000804"/>
    </source>
</evidence>
<evidence type="ECO:0000256" key="3">
    <source>
        <dbReference type="ARBA" id="ARBA00022490"/>
    </source>
</evidence>
<dbReference type="InterPro" id="IPR022635">
    <property type="entry name" value="DNA_polIII_beta_C"/>
</dbReference>
<dbReference type="PANTHER" id="PTHR30478">
    <property type="entry name" value="DNA POLYMERASE III SUBUNIT BETA"/>
    <property type="match status" value="1"/>
</dbReference>
<comment type="function">
    <text evidence="9">Confers DNA tethering and processivity to DNA polymerases and other proteins. Acts as a clamp, forming a ring around DNA (a reaction catalyzed by the clamp-loading complex) which diffuses in an ATP-independent manner freely and bidirectionally along dsDNA. Initially characterized for its ability to contact the catalytic subunit of DNA polymerase III (Pol III), a complex, multichain enzyme responsible for most of the replicative synthesis in bacteria; Pol III exhibits 3'-5' exonuclease proofreading activity. The beta chain is required for initiation of replication as well as for processivity of DNA replication.</text>
</comment>
<keyword evidence="8" id="KW-0238">DNA-binding</keyword>
<dbReference type="GO" id="GO:0005737">
    <property type="term" value="C:cytoplasm"/>
    <property type="evidence" value="ECO:0007669"/>
    <property type="project" value="UniProtKB-SubCell"/>
</dbReference>
<dbReference type="InterPro" id="IPR046938">
    <property type="entry name" value="DNA_clamp_sf"/>
</dbReference>
<dbReference type="Pfam" id="PF02768">
    <property type="entry name" value="DNA_pol3_beta_3"/>
    <property type="match status" value="1"/>
</dbReference>
<evidence type="ECO:0000256" key="4">
    <source>
        <dbReference type="ARBA" id="ARBA00022679"/>
    </source>
</evidence>
<evidence type="ECO:0000256" key="2">
    <source>
        <dbReference type="ARBA" id="ARBA00010752"/>
    </source>
</evidence>
<feature type="domain" description="DNA polymerase III beta sliding clamp N-terminal" evidence="10">
    <location>
        <begin position="1"/>
        <end position="118"/>
    </location>
</feature>
<dbReference type="PIRSF" id="PIRSF000804">
    <property type="entry name" value="DNA_pol_III_b"/>
    <property type="match status" value="1"/>
</dbReference>
<name>A0A1F6MB61_9BACT</name>
<dbReference type="GO" id="GO:0006271">
    <property type="term" value="P:DNA strand elongation involved in DNA replication"/>
    <property type="evidence" value="ECO:0007669"/>
    <property type="project" value="TreeGrafter"/>
</dbReference>
<accession>A0A1F6MB61</accession>
<evidence type="ECO:0000313" key="13">
    <source>
        <dbReference type="EMBL" id="OGH68743.1"/>
    </source>
</evidence>
<dbReference type="EMBL" id="MFQA01000032">
    <property type="protein sequence ID" value="OGH68743.1"/>
    <property type="molecule type" value="Genomic_DNA"/>
</dbReference>
<protein>
    <recommendedName>
        <fullName evidence="9">Beta sliding clamp</fullName>
    </recommendedName>
</protein>
<evidence type="ECO:0000256" key="8">
    <source>
        <dbReference type="ARBA" id="ARBA00023125"/>
    </source>
</evidence>
<dbReference type="GO" id="GO:0003887">
    <property type="term" value="F:DNA-directed DNA polymerase activity"/>
    <property type="evidence" value="ECO:0007669"/>
    <property type="project" value="UniProtKB-UniRule"/>
</dbReference>
<evidence type="ECO:0000259" key="10">
    <source>
        <dbReference type="Pfam" id="PF00712"/>
    </source>
</evidence>
<gene>
    <name evidence="13" type="ORF">A3D53_00925</name>
</gene>
<organism evidence="13 14">
    <name type="scientific">Candidatus Magasanikbacteria bacterium RIFCSPHIGHO2_02_FULL_45_10</name>
    <dbReference type="NCBI Taxonomy" id="1798679"/>
    <lineage>
        <taxon>Bacteria</taxon>
        <taxon>Candidatus Magasanikiibacteriota</taxon>
    </lineage>
</organism>
<comment type="caution">
    <text evidence="13">The sequence shown here is derived from an EMBL/GenBank/DDBJ whole genome shotgun (WGS) entry which is preliminary data.</text>
</comment>
<evidence type="ECO:0000256" key="7">
    <source>
        <dbReference type="ARBA" id="ARBA00022932"/>
    </source>
</evidence>
<dbReference type="PANTHER" id="PTHR30478:SF0">
    <property type="entry name" value="BETA SLIDING CLAMP"/>
    <property type="match status" value="1"/>
</dbReference>